<keyword evidence="3" id="KW-1185">Reference proteome</keyword>
<gene>
    <name evidence="2" type="ORF">C7453_104294</name>
</gene>
<evidence type="ECO:0000259" key="1">
    <source>
        <dbReference type="Pfam" id="PF08445"/>
    </source>
</evidence>
<protein>
    <submittedName>
        <fullName evidence="2">FR47-like protein</fullName>
    </submittedName>
</protein>
<dbReference type="InterPro" id="IPR016181">
    <property type="entry name" value="Acyl_CoA_acyltransferase"/>
</dbReference>
<dbReference type="GO" id="GO:0016747">
    <property type="term" value="F:acyltransferase activity, transferring groups other than amino-acyl groups"/>
    <property type="evidence" value="ECO:0007669"/>
    <property type="project" value="InterPro"/>
</dbReference>
<name>A0A370G682_GLULI</name>
<dbReference type="Pfam" id="PF08445">
    <property type="entry name" value="FR47"/>
    <property type="match status" value="1"/>
</dbReference>
<dbReference type="AlphaFoldDB" id="A0A370G682"/>
<comment type="caution">
    <text evidence="2">The sequence shown here is derived from an EMBL/GenBank/DDBJ whole genome shotgun (WGS) entry which is preliminary data.</text>
</comment>
<organism evidence="2 3">
    <name type="scientific">Gluconacetobacter liquefaciens</name>
    <name type="common">Acetobacter liquefaciens</name>
    <dbReference type="NCBI Taxonomy" id="89584"/>
    <lineage>
        <taxon>Bacteria</taxon>
        <taxon>Pseudomonadati</taxon>
        <taxon>Pseudomonadota</taxon>
        <taxon>Alphaproteobacteria</taxon>
        <taxon>Acetobacterales</taxon>
        <taxon>Acetobacteraceae</taxon>
        <taxon>Gluconacetobacter</taxon>
    </lineage>
</organism>
<dbReference type="Proteomes" id="UP000254958">
    <property type="component" value="Unassembled WGS sequence"/>
</dbReference>
<evidence type="ECO:0000313" key="2">
    <source>
        <dbReference type="EMBL" id="RDI38349.1"/>
    </source>
</evidence>
<feature type="domain" description="GCN5-related N-acetyltransferase Rv2170-like" evidence="1">
    <location>
        <begin position="2"/>
        <end position="36"/>
    </location>
</feature>
<dbReference type="Gene3D" id="3.40.630.30">
    <property type="match status" value="1"/>
</dbReference>
<accession>A0A370G682</accession>
<dbReference type="SUPFAM" id="SSF55729">
    <property type="entry name" value="Acyl-CoA N-acyltransferases (Nat)"/>
    <property type="match status" value="1"/>
</dbReference>
<reference evidence="2 3" key="1">
    <citation type="submission" date="2018-07" db="EMBL/GenBank/DDBJ databases">
        <title>Genomic Encyclopedia of Type Strains, Phase IV (KMG-IV): sequencing the most valuable type-strain genomes for metagenomic binning, comparative biology and taxonomic classification.</title>
        <authorList>
            <person name="Goeker M."/>
        </authorList>
    </citation>
    <scope>NUCLEOTIDE SEQUENCE [LARGE SCALE GENOMIC DNA]</scope>
    <source>
        <strain evidence="2 3">DSM 5603</strain>
    </source>
</reference>
<sequence length="49" mass="5214">MREVATRILARGTTSFLHCYATNAGTITLYESLGFAPFQTVAAAVFSSA</sequence>
<dbReference type="InterPro" id="IPR013653">
    <property type="entry name" value="GCN5-like_dom"/>
</dbReference>
<evidence type="ECO:0000313" key="3">
    <source>
        <dbReference type="Proteomes" id="UP000254958"/>
    </source>
</evidence>
<dbReference type="EMBL" id="QQAW01000004">
    <property type="protein sequence ID" value="RDI38349.1"/>
    <property type="molecule type" value="Genomic_DNA"/>
</dbReference>
<proteinExistence type="predicted"/>